<dbReference type="RefSeq" id="XP_009052127.1">
    <property type="nucleotide sequence ID" value="XM_009053879.1"/>
</dbReference>
<evidence type="ECO:0000313" key="2">
    <source>
        <dbReference type="Proteomes" id="UP000030746"/>
    </source>
</evidence>
<gene>
    <name evidence="1" type="ORF">LOTGIDRAFT_174542</name>
</gene>
<dbReference type="KEGG" id="lgi:LOTGIDRAFT_174542"/>
<dbReference type="Proteomes" id="UP000030746">
    <property type="component" value="Unassembled WGS sequence"/>
</dbReference>
<dbReference type="AlphaFoldDB" id="V4ATS2"/>
<dbReference type="EMBL" id="KB201319">
    <property type="protein sequence ID" value="ESO97156.1"/>
    <property type="molecule type" value="Genomic_DNA"/>
</dbReference>
<proteinExistence type="predicted"/>
<name>V4ATS2_LOTGI</name>
<evidence type="ECO:0000313" key="1">
    <source>
        <dbReference type="EMBL" id="ESO97156.1"/>
    </source>
</evidence>
<dbReference type="HOGENOM" id="CLU_1995182_0_0_1"/>
<protein>
    <submittedName>
        <fullName evidence="1">Uncharacterized protein</fullName>
    </submittedName>
</protein>
<dbReference type="GeneID" id="20242776"/>
<sequence>MKVIKGQDIGVNCRPEAVVGQPYNLQCTNIPDTLTKALNVFLQGDTSNSIIYCVTSKNCVPRNSSLYSVVSPHTDSFNFTIKSITTDDIGKKVYCVDDIELDLSTPKPSCTIEPPPSTTGMLYFL</sequence>
<reference evidence="1 2" key="1">
    <citation type="journal article" date="2013" name="Nature">
        <title>Insights into bilaterian evolution from three spiralian genomes.</title>
        <authorList>
            <person name="Simakov O."/>
            <person name="Marletaz F."/>
            <person name="Cho S.J."/>
            <person name="Edsinger-Gonzales E."/>
            <person name="Havlak P."/>
            <person name="Hellsten U."/>
            <person name="Kuo D.H."/>
            <person name="Larsson T."/>
            <person name="Lv J."/>
            <person name="Arendt D."/>
            <person name="Savage R."/>
            <person name="Osoegawa K."/>
            <person name="de Jong P."/>
            <person name="Grimwood J."/>
            <person name="Chapman J.A."/>
            <person name="Shapiro H."/>
            <person name="Aerts A."/>
            <person name="Otillar R.P."/>
            <person name="Terry A.Y."/>
            <person name="Boore J.L."/>
            <person name="Grigoriev I.V."/>
            <person name="Lindberg D.R."/>
            <person name="Seaver E.C."/>
            <person name="Weisblat D.A."/>
            <person name="Putnam N.H."/>
            <person name="Rokhsar D.S."/>
        </authorList>
    </citation>
    <scope>NUCLEOTIDE SEQUENCE [LARGE SCALE GENOMIC DNA]</scope>
</reference>
<dbReference type="CTD" id="20242776"/>
<organism evidence="1 2">
    <name type="scientific">Lottia gigantea</name>
    <name type="common">Giant owl limpet</name>
    <dbReference type="NCBI Taxonomy" id="225164"/>
    <lineage>
        <taxon>Eukaryota</taxon>
        <taxon>Metazoa</taxon>
        <taxon>Spiralia</taxon>
        <taxon>Lophotrochozoa</taxon>
        <taxon>Mollusca</taxon>
        <taxon>Gastropoda</taxon>
        <taxon>Patellogastropoda</taxon>
        <taxon>Lottioidea</taxon>
        <taxon>Lottiidae</taxon>
        <taxon>Lottia</taxon>
    </lineage>
</organism>
<accession>V4ATS2</accession>
<keyword evidence="2" id="KW-1185">Reference proteome</keyword>